<proteinExistence type="predicted"/>
<feature type="region of interest" description="Disordered" evidence="1">
    <location>
        <begin position="1"/>
        <end position="22"/>
    </location>
</feature>
<gene>
    <name evidence="2" type="ORF">BSZ37_14160</name>
</gene>
<comment type="caution">
    <text evidence="2">The sequence shown here is derived from an EMBL/GenBank/DDBJ whole genome shotgun (WGS) entry which is preliminary data.</text>
</comment>
<keyword evidence="3" id="KW-1185">Reference proteome</keyword>
<accession>A0A271J1U6</accession>
<dbReference type="EMBL" id="MQWD01000001">
    <property type="protein sequence ID" value="PAP77501.1"/>
    <property type="molecule type" value="Genomic_DNA"/>
</dbReference>
<evidence type="ECO:0000256" key="1">
    <source>
        <dbReference type="SAM" id="MobiDB-lite"/>
    </source>
</evidence>
<name>A0A271J1U6_9BACT</name>
<evidence type="ECO:0008006" key="4">
    <source>
        <dbReference type="Google" id="ProtNLM"/>
    </source>
</evidence>
<dbReference type="Proteomes" id="UP000216339">
    <property type="component" value="Unassembled WGS sequence"/>
</dbReference>
<evidence type="ECO:0000313" key="2">
    <source>
        <dbReference type="EMBL" id="PAP77501.1"/>
    </source>
</evidence>
<protein>
    <recommendedName>
        <fullName evidence="4">DUF1499 domain-containing protein</fullName>
    </recommendedName>
</protein>
<organism evidence="2 3">
    <name type="scientific">Rubrivirga marina</name>
    <dbReference type="NCBI Taxonomy" id="1196024"/>
    <lineage>
        <taxon>Bacteria</taxon>
        <taxon>Pseudomonadati</taxon>
        <taxon>Rhodothermota</taxon>
        <taxon>Rhodothermia</taxon>
        <taxon>Rhodothermales</taxon>
        <taxon>Rubricoccaceae</taxon>
        <taxon>Rubrivirga</taxon>
    </lineage>
</organism>
<dbReference type="InterPro" id="IPR010865">
    <property type="entry name" value="DUF1499"/>
</dbReference>
<dbReference type="OrthoDB" id="9763616at2"/>
<evidence type="ECO:0000313" key="3">
    <source>
        <dbReference type="Proteomes" id="UP000216339"/>
    </source>
</evidence>
<sequence>MAAGYALGSRPEATEADAPVPPCPSTPNCARLRIPIAETPLAVTNAVHQAFSGIGDDNGLGVPSAFVPTESGALASFAVGPFQDDVVIAVEPASRGSVLWVRSSARVGGSDLGVNRRRARRIVEAVAAWLPPGNVDLGE</sequence>
<dbReference type="RefSeq" id="WP_095511168.1">
    <property type="nucleotide sequence ID" value="NZ_MQWD01000001.1"/>
</dbReference>
<dbReference type="AlphaFoldDB" id="A0A271J1U6"/>
<dbReference type="Pfam" id="PF07386">
    <property type="entry name" value="DUF1499"/>
    <property type="match status" value="1"/>
</dbReference>
<reference evidence="2 3" key="1">
    <citation type="submission" date="2016-11" db="EMBL/GenBank/DDBJ databases">
        <title>Study of marine rhodopsin-containing bacteria.</title>
        <authorList>
            <person name="Yoshizawa S."/>
            <person name="Kumagai Y."/>
            <person name="Kogure K."/>
        </authorList>
    </citation>
    <scope>NUCLEOTIDE SEQUENCE [LARGE SCALE GENOMIC DNA]</scope>
    <source>
        <strain evidence="2 3">SAORIC-28</strain>
    </source>
</reference>